<dbReference type="SUPFAM" id="SSF54523">
    <property type="entry name" value="Pili subunits"/>
    <property type="match status" value="1"/>
</dbReference>
<keyword evidence="2" id="KW-1185">Reference proteome</keyword>
<dbReference type="NCBIfam" id="TIGR02532">
    <property type="entry name" value="IV_pilin_GFxxxE"/>
    <property type="match status" value="1"/>
</dbReference>
<dbReference type="Pfam" id="PF07963">
    <property type="entry name" value="N_methyl"/>
    <property type="match status" value="1"/>
</dbReference>
<dbReference type="PROSITE" id="PS00409">
    <property type="entry name" value="PROKAR_NTER_METHYL"/>
    <property type="match status" value="1"/>
</dbReference>
<comment type="caution">
    <text evidence="1">The sequence shown here is derived from an EMBL/GenBank/DDBJ whole genome shotgun (WGS) entry which is preliminary data.</text>
</comment>
<organism evidence="1 2">
    <name type="scientific">Simplicispira hankyongi</name>
    <dbReference type="NCBI Taxonomy" id="2315688"/>
    <lineage>
        <taxon>Bacteria</taxon>
        <taxon>Pseudomonadati</taxon>
        <taxon>Pseudomonadota</taxon>
        <taxon>Betaproteobacteria</taxon>
        <taxon>Burkholderiales</taxon>
        <taxon>Comamonadaceae</taxon>
        <taxon>Simplicispira</taxon>
    </lineage>
</organism>
<proteinExistence type="predicted"/>
<evidence type="ECO:0000313" key="1">
    <source>
        <dbReference type="EMBL" id="RID98629.1"/>
    </source>
</evidence>
<dbReference type="InterPro" id="IPR012902">
    <property type="entry name" value="N_methyl_site"/>
</dbReference>
<gene>
    <name evidence="1" type="ORF">D3F03_10500</name>
</gene>
<accession>A0A398C6X7</accession>
<evidence type="ECO:0000313" key="2">
    <source>
        <dbReference type="Proteomes" id="UP000266302"/>
    </source>
</evidence>
<dbReference type="EMBL" id="QXJC01000003">
    <property type="protein sequence ID" value="RID98629.1"/>
    <property type="molecule type" value="Genomic_DNA"/>
</dbReference>
<dbReference type="OrthoDB" id="8819738at2"/>
<sequence length="219" mass="23466">MTRRTNAGFTLVELLVVMTLLSLIVLALSSALQSMAQTQERLDARLTRTDDLRVTSSFLQGILGRVAQHRKPGVLQAGENPFLFSGQAHEIAWIGVMPARYGAGGRYFLRLALEGEAGHSALVLRYAPWADDGTVPDWSSANRHVLATSVDTLDFAYEDAAPEPPAWAPVWASTDALPARVRINMSEGGRPWPTMVVPLRVLPGSSGASAGGAVFGGSR</sequence>
<dbReference type="AlphaFoldDB" id="A0A398C6X7"/>
<reference evidence="1 2" key="1">
    <citation type="submission" date="2018-09" db="EMBL/GenBank/DDBJ databases">
        <title>Draft genome of Simplicispira sp. NY-02.</title>
        <authorList>
            <person name="Im W.T."/>
        </authorList>
    </citation>
    <scope>NUCLEOTIDE SEQUENCE [LARGE SCALE GENOMIC DNA]</scope>
    <source>
        <strain evidence="1 2">NY-02</strain>
    </source>
</reference>
<dbReference type="Proteomes" id="UP000266302">
    <property type="component" value="Unassembled WGS sequence"/>
</dbReference>
<protein>
    <submittedName>
        <fullName evidence="1">Prepilin-type N-terminal cleavage/methylation domain-containing protein</fullName>
    </submittedName>
</protein>
<name>A0A398C6X7_9BURK</name>
<dbReference type="InterPro" id="IPR045584">
    <property type="entry name" value="Pilin-like"/>
</dbReference>
<dbReference type="RefSeq" id="WP_119109294.1">
    <property type="nucleotide sequence ID" value="NZ_QXJC01000003.1"/>
</dbReference>